<dbReference type="OrthoDB" id="66144at2759"/>
<accession>A0A9W4N5Z3</accession>
<evidence type="ECO:0000313" key="1">
    <source>
        <dbReference type="EMBL" id="CAG8298283.1"/>
    </source>
</evidence>
<dbReference type="Proteomes" id="UP001152592">
    <property type="component" value="Unassembled WGS sequence"/>
</dbReference>
<protein>
    <submittedName>
        <fullName evidence="1">Uncharacterized protein</fullName>
    </submittedName>
</protein>
<sequence>MVPKFTISGQKKICFQGFRVETTLSPLRCFEADGITSVSYQIPRQWVYFDLSPRAGQDASRKLSVMPAVTPSTLLITKTKRWFFVDEPSRPLSQRKAARDLEDIKVLLEWLSSKV</sequence>
<comment type="caution">
    <text evidence="1">The sequence shown here is derived from an EMBL/GenBank/DDBJ whole genome shotgun (WGS) entry which is preliminary data.</text>
</comment>
<dbReference type="EMBL" id="CAJVPD010000077">
    <property type="protein sequence ID" value="CAG8298283.1"/>
    <property type="molecule type" value="Genomic_DNA"/>
</dbReference>
<organism evidence="1 2">
    <name type="scientific">Penicillium salamii</name>
    <dbReference type="NCBI Taxonomy" id="1612424"/>
    <lineage>
        <taxon>Eukaryota</taxon>
        <taxon>Fungi</taxon>
        <taxon>Dikarya</taxon>
        <taxon>Ascomycota</taxon>
        <taxon>Pezizomycotina</taxon>
        <taxon>Eurotiomycetes</taxon>
        <taxon>Eurotiomycetidae</taxon>
        <taxon>Eurotiales</taxon>
        <taxon>Aspergillaceae</taxon>
        <taxon>Penicillium</taxon>
    </lineage>
</organism>
<gene>
    <name evidence="1" type="ORF">PSALAMII_LOCUS1780</name>
</gene>
<evidence type="ECO:0000313" key="2">
    <source>
        <dbReference type="Proteomes" id="UP001152592"/>
    </source>
</evidence>
<proteinExistence type="predicted"/>
<dbReference type="AlphaFoldDB" id="A0A9W4N5Z3"/>
<reference evidence="1" key="1">
    <citation type="submission" date="2021-07" db="EMBL/GenBank/DDBJ databases">
        <authorList>
            <person name="Branca A.L. A."/>
        </authorList>
    </citation>
    <scope>NUCLEOTIDE SEQUENCE</scope>
</reference>
<name>A0A9W4N5Z3_9EURO</name>